<evidence type="ECO:0000256" key="4">
    <source>
        <dbReference type="ARBA" id="ARBA00023242"/>
    </source>
</evidence>
<dbReference type="Pfam" id="PF09420">
    <property type="entry name" value="Nop16"/>
    <property type="match status" value="2"/>
</dbReference>
<proteinExistence type="inferred from homology"/>
<dbReference type="Proteomes" id="UP000281553">
    <property type="component" value="Unassembled WGS sequence"/>
</dbReference>
<dbReference type="OrthoDB" id="285729at2759"/>
<keyword evidence="6" id="KW-1185">Reference proteome</keyword>
<dbReference type="GO" id="GO:0042273">
    <property type="term" value="P:ribosomal large subunit biogenesis"/>
    <property type="evidence" value="ECO:0007669"/>
    <property type="project" value="TreeGrafter"/>
</dbReference>
<accession>A0A3P7LNR1</accession>
<sequence>MGKNTFDYTKDRRKQWRKEKKPIVIKNPILQKSWAPNMSVKANFEKLGLAFNPNQAVGDLESEVKSQFLTETSTVKELKKVKSCSKQREKFISEDDRLFSMYMIELYGDDHKAMSRDPKNVYQLTPTQIRRLIERFRSSHYFKDYLDQKQNNSLRVLELYNA</sequence>
<dbReference type="GO" id="GO:0005730">
    <property type="term" value="C:nucleolus"/>
    <property type="evidence" value="ECO:0007669"/>
    <property type="project" value="UniProtKB-SubCell"/>
</dbReference>
<evidence type="ECO:0000313" key="6">
    <source>
        <dbReference type="Proteomes" id="UP000281553"/>
    </source>
</evidence>
<evidence type="ECO:0000256" key="1">
    <source>
        <dbReference type="ARBA" id="ARBA00004604"/>
    </source>
</evidence>
<name>A0A3P7LNR1_DIBLA</name>
<evidence type="ECO:0000256" key="3">
    <source>
        <dbReference type="ARBA" id="ARBA00015522"/>
    </source>
</evidence>
<protein>
    <recommendedName>
        <fullName evidence="3">Nucleolar protein 16</fullName>
    </recommendedName>
</protein>
<dbReference type="AlphaFoldDB" id="A0A3P7LNR1"/>
<reference evidence="5 6" key="1">
    <citation type="submission" date="2018-11" db="EMBL/GenBank/DDBJ databases">
        <authorList>
            <consortium name="Pathogen Informatics"/>
        </authorList>
    </citation>
    <scope>NUCLEOTIDE SEQUENCE [LARGE SCALE GENOMIC DNA]</scope>
</reference>
<dbReference type="InterPro" id="IPR019002">
    <property type="entry name" value="Ribosome_biogenesis_Nop16"/>
</dbReference>
<dbReference type="PANTHER" id="PTHR13243">
    <property type="entry name" value="HSPC111 PROTEIN-RELATED"/>
    <property type="match status" value="1"/>
</dbReference>
<organism evidence="5 6">
    <name type="scientific">Dibothriocephalus latus</name>
    <name type="common">Fish tapeworm</name>
    <name type="synonym">Diphyllobothrium latum</name>
    <dbReference type="NCBI Taxonomy" id="60516"/>
    <lineage>
        <taxon>Eukaryota</taxon>
        <taxon>Metazoa</taxon>
        <taxon>Spiralia</taxon>
        <taxon>Lophotrochozoa</taxon>
        <taxon>Platyhelminthes</taxon>
        <taxon>Cestoda</taxon>
        <taxon>Eucestoda</taxon>
        <taxon>Diphyllobothriidea</taxon>
        <taxon>Diphyllobothriidae</taxon>
        <taxon>Dibothriocephalus</taxon>
    </lineage>
</organism>
<gene>
    <name evidence="5" type="ORF">DILT_LOCUS7419</name>
</gene>
<dbReference type="PANTHER" id="PTHR13243:SF1">
    <property type="entry name" value="NUCLEOLAR PROTEIN 16"/>
    <property type="match status" value="1"/>
</dbReference>
<evidence type="ECO:0000313" key="5">
    <source>
        <dbReference type="EMBL" id="VDN11588.1"/>
    </source>
</evidence>
<comment type="similarity">
    <text evidence="2">Belongs to the NOP16 family.</text>
</comment>
<evidence type="ECO:0000256" key="2">
    <source>
        <dbReference type="ARBA" id="ARBA00008479"/>
    </source>
</evidence>
<dbReference type="EMBL" id="UYRU01051791">
    <property type="protein sequence ID" value="VDN11588.1"/>
    <property type="molecule type" value="Genomic_DNA"/>
</dbReference>
<comment type="subcellular location">
    <subcellularLocation>
        <location evidence="1">Nucleus</location>
        <location evidence="1">Nucleolus</location>
    </subcellularLocation>
</comment>
<keyword evidence="4" id="KW-0539">Nucleus</keyword>